<organism evidence="9 10">
    <name type="scientific">Actinomadura rubrobrunea</name>
    <dbReference type="NCBI Taxonomy" id="115335"/>
    <lineage>
        <taxon>Bacteria</taxon>
        <taxon>Bacillati</taxon>
        <taxon>Actinomycetota</taxon>
        <taxon>Actinomycetes</taxon>
        <taxon>Streptosporangiales</taxon>
        <taxon>Thermomonosporaceae</taxon>
        <taxon>Actinomadura</taxon>
    </lineage>
</organism>
<name>A0A9W6UW01_9ACTN</name>
<feature type="transmembrane region" description="Helical" evidence="7">
    <location>
        <begin position="100"/>
        <end position="124"/>
    </location>
</feature>
<evidence type="ECO:0000256" key="7">
    <source>
        <dbReference type="SAM" id="Phobius"/>
    </source>
</evidence>
<dbReference type="PANTHER" id="PTHR30509:SF9">
    <property type="entry name" value="MULTIDRUG RESISTANCE PROTEIN MDTO"/>
    <property type="match status" value="1"/>
</dbReference>
<proteinExistence type="inferred from homology"/>
<feature type="transmembrane region" description="Helical" evidence="7">
    <location>
        <begin position="458"/>
        <end position="486"/>
    </location>
</feature>
<feature type="transmembrane region" description="Helical" evidence="7">
    <location>
        <begin position="492"/>
        <end position="510"/>
    </location>
</feature>
<evidence type="ECO:0000256" key="6">
    <source>
        <dbReference type="ARBA" id="ARBA00043993"/>
    </source>
</evidence>
<evidence type="ECO:0000256" key="5">
    <source>
        <dbReference type="ARBA" id="ARBA00023136"/>
    </source>
</evidence>
<reference evidence="9" key="1">
    <citation type="submission" date="2023-02" db="EMBL/GenBank/DDBJ databases">
        <title>Actinomadura rubrobrunea NBRC 14622.</title>
        <authorList>
            <person name="Ichikawa N."/>
            <person name="Sato H."/>
            <person name="Tonouchi N."/>
        </authorList>
    </citation>
    <scope>NUCLEOTIDE SEQUENCE</scope>
    <source>
        <strain evidence="9">NBRC 14622</strain>
    </source>
</reference>
<evidence type="ECO:0000256" key="3">
    <source>
        <dbReference type="ARBA" id="ARBA00022692"/>
    </source>
</evidence>
<feature type="domain" description="Integral membrane bound transporter" evidence="8">
    <location>
        <begin position="411"/>
        <end position="534"/>
    </location>
</feature>
<evidence type="ECO:0000256" key="1">
    <source>
        <dbReference type="ARBA" id="ARBA00004651"/>
    </source>
</evidence>
<dbReference type="GO" id="GO:0005886">
    <property type="term" value="C:plasma membrane"/>
    <property type="evidence" value="ECO:0007669"/>
    <property type="project" value="UniProtKB-SubCell"/>
</dbReference>
<feature type="transmembrane region" description="Helical" evidence="7">
    <location>
        <begin position="40"/>
        <end position="58"/>
    </location>
</feature>
<protein>
    <recommendedName>
        <fullName evidence="8">Integral membrane bound transporter domain-containing protein</fullName>
    </recommendedName>
</protein>
<keyword evidence="5 7" id="KW-0472">Membrane</keyword>
<gene>
    <name evidence="9" type="ORF">Arub01_27470</name>
</gene>
<comment type="subcellular location">
    <subcellularLocation>
        <location evidence="1">Cell membrane</location>
        <topology evidence="1">Multi-pass membrane protein</topology>
    </subcellularLocation>
</comment>
<accession>A0A9W6UW01</accession>
<evidence type="ECO:0000313" key="9">
    <source>
        <dbReference type="EMBL" id="GLW64503.1"/>
    </source>
</evidence>
<dbReference type="AlphaFoldDB" id="A0A9W6UW01"/>
<feature type="transmembrane region" description="Helical" evidence="7">
    <location>
        <begin position="131"/>
        <end position="153"/>
    </location>
</feature>
<dbReference type="EMBL" id="BSRZ01000005">
    <property type="protein sequence ID" value="GLW64503.1"/>
    <property type="molecule type" value="Genomic_DNA"/>
</dbReference>
<dbReference type="Pfam" id="PF13515">
    <property type="entry name" value="FUSC_2"/>
    <property type="match status" value="1"/>
</dbReference>
<dbReference type="RefSeq" id="WP_067913665.1">
    <property type="nucleotide sequence ID" value="NZ_BSRZ01000005.1"/>
</dbReference>
<keyword evidence="3 7" id="KW-0812">Transmembrane</keyword>
<feature type="transmembrane region" description="Helical" evidence="7">
    <location>
        <begin position="12"/>
        <end position="34"/>
    </location>
</feature>
<comment type="caution">
    <text evidence="9">The sequence shown here is derived from an EMBL/GenBank/DDBJ whole genome shotgun (WGS) entry which is preliminary data.</text>
</comment>
<feature type="transmembrane region" description="Helical" evidence="7">
    <location>
        <begin position="70"/>
        <end position="94"/>
    </location>
</feature>
<keyword evidence="4 7" id="KW-1133">Transmembrane helix</keyword>
<dbReference type="Proteomes" id="UP001165124">
    <property type="component" value="Unassembled WGS sequence"/>
</dbReference>
<evidence type="ECO:0000256" key="4">
    <source>
        <dbReference type="ARBA" id="ARBA00022989"/>
    </source>
</evidence>
<evidence type="ECO:0000256" key="2">
    <source>
        <dbReference type="ARBA" id="ARBA00022475"/>
    </source>
</evidence>
<feature type="transmembrane region" description="Helical" evidence="7">
    <location>
        <begin position="522"/>
        <end position="540"/>
    </location>
</feature>
<sequence>MLQRAREAVAAIGGRAAPFFGLAAALAMAVPLVAGALTGHAAQGAMIALGAYLVGLRAPEGPYGARARNLAGAVLVVAVGATIGGNLAGHAWLAVAVVPIVMALGSAVPWIGPTAGLAALLTAVRPPTQDVLYNGFLELLGGLLVSALLLAPWPARRLRPLRAALAEAAGAAAGLLDAVAQNVGEQDTGPLRTVEAAEPELASVALRPDWEASRRAASRALANARATYGFYRSGRGREEPARPERLIDALARIVHETVALHSLVDAVRRRPPDREWEMEARVAVAALAARLRLIAGAVAAPNGAPLGDADSAAVRRLGRRIEGIRRASLAGDEDLLAAALLVQLRRSAERVSGEIESARRIVSGGLRIGFAPPRPPAAPRPGPLWSRVATAVRTRSPGFRQAARVFVTAAVAMALAAALRLPHGQWLTITAALGLRATYDETVTHLIQRVGGTVIGSVIAAVLLALAPGQVTAAAVLFGFAFAAFALRSVNFGYWMLFGTPVVLMLLDFSAPSDWTAAGERIGLVVAGGALAFAATRLLWPTGHAERLPAQLGRLLTVHADLVRATAAVVEGDLERLPRDKVVAAEQAVEAVTDARTHLRNERVPDGERIDRLTEVISAARRIRDHLVAVTRMTRRDAEDTGPVPQILDRVADHLEEIDDRLTAAEAADLPPLRERLDEDFADLDAHLARLAGRRRAEIRGGVGTDEQTPVRHAVLQISGSRHALRSLRRDVDALVAGCLAAARPGSPRPF</sequence>
<dbReference type="PANTHER" id="PTHR30509">
    <property type="entry name" value="P-HYDROXYBENZOIC ACID EFFLUX PUMP SUBUNIT-RELATED"/>
    <property type="match status" value="1"/>
</dbReference>
<evidence type="ECO:0000259" key="8">
    <source>
        <dbReference type="Pfam" id="PF13515"/>
    </source>
</evidence>
<comment type="similarity">
    <text evidence="6">Belongs to the YccS/YhfK family.</text>
</comment>
<dbReference type="InterPro" id="IPR049453">
    <property type="entry name" value="Memb_transporter_dom"/>
</dbReference>
<evidence type="ECO:0000313" key="10">
    <source>
        <dbReference type="Proteomes" id="UP001165124"/>
    </source>
</evidence>
<keyword evidence="10" id="KW-1185">Reference proteome</keyword>
<keyword evidence="2" id="KW-1003">Cell membrane</keyword>